<reference evidence="1 2" key="1">
    <citation type="journal article" date="2019" name="Plant Biotechnol. J.">
        <title>The red bayberry genome and genetic basis of sex determination.</title>
        <authorList>
            <person name="Jia H.M."/>
            <person name="Jia H.J."/>
            <person name="Cai Q.L."/>
            <person name="Wang Y."/>
            <person name="Zhao H.B."/>
            <person name="Yang W.F."/>
            <person name="Wang G.Y."/>
            <person name="Li Y.H."/>
            <person name="Zhan D.L."/>
            <person name="Shen Y.T."/>
            <person name="Niu Q.F."/>
            <person name="Chang L."/>
            <person name="Qiu J."/>
            <person name="Zhao L."/>
            <person name="Xie H.B."/>
            <person name="Fu W.Y."/>
            <person name="Jin J."/>
            <person name="Li X.W."/>
            <person name="Jiao Y."/>
            <person name="Zhou C.C."/>
            <person name="Tu T."/>
            <person name="Chai C.Y."/>
            <person name="Gao J.L."/>
            <person name="Fan L.J."/>
            <person name="van de Weg E."/>
            <person name="Wang J.Y."/>
            <person name="Gao Z.S."/>
        </authorList>
    </citation>
    <scope>NUCLEOTIDE SEQUENCE [LARGE SCALE GENOMIC DNA]</scope>
    <source>
        <tissue evidence="1">Leaves</tissue>
    </source>
</reference>
<dbReference type="AlphaFoldDB" id="A0A6A1VGF5"/>
<organism evidence="1 2">
    <name type="scientific">Morella rubra</name>
    <name type="common">Chinese bayberry</name>
    <dbReference type="NCBI Taxonomy" id="262757"/>
    <lineage>
        <taxon>Eukaryota</taxon>
        <taxon>Viridiplantae</taxon>
        <taxon>Streptophyta</taxon>
        <taxon>Embryophyta</taxon>
        <taxon>Tracheophyta</taxon>
        <taxon>Spermatophyta</taxon>
        <taxon>Magnoliopsida</taxon>
        <taxon>eudicotyledons</taxon>
        <taxon>Gunneridae</taxon>
        <taxon>Pentapetalae</taxon>
        <taxon>rosids</taxon>
        <taxon>fabids</taxon>
        <taxon>Fagales</taxon>
        <taxon>Myricaceae</taxon>
        <taxon>Morella</taxon>
    </lineage>
</organism>
<protein>
    <submittedName>
        <fullName evidence="1">Rac-like GTP-binding protein ARAC9</fullName>
    </submittedName>
</protein>
<evidence type="ECO:0000313" key="1">
    <source>
        <dbReference type="EMBL" id="KAB1210888.1"/>
    </source>
</evidence>
<sequence length="148" mass="15622">MRMKSNSGRSIFSVTCSGRCRGGCPQFCYFLFFTCVCLQTDQARSGPAQRLPPSPTKTLHLQPLASLPLSFLSRSPLPLSSPPLLSASLCLSRDSLSVPAAAPTVNDGAFGKTSLLISFSANVLVDGKTVNLGLWDTAGTLSVSLFHG</sequence>
<name>A0A6A1VGF5_9ROSI</name>
<proteinExistence type="predicted"/>
<dbReference type="Proteomes" id="UP000516437">
    <property type="component" value="Chromosome 6"/>
</dbReference>
<evidence type="ECO:0000313" key="2">
    <source>
        <dbReference type="Proteomes" id="UP000516437"/>
    </source>
</evidence>
<dbReference type="OrthoDB" id="8830751at2759"/>
<gene>
    <name evidence="1" type="ORF">CJ030_MR6G019721</name>
</gene>
<accession>A0A6A1VGF5</accession>
<comment type="caution">
    <text evidence="1">The sequence shown here is derived from an EMBL/GenBank/DDBJ whole genome shotgun (WGS) entry which is preliminary data.</text>
</comment>
<dbReference type="EMBL" id="RXIC02000024">
    <property type="protein sequence ID" value="KAB1210888.1"/>
    <property type="molecule type" value="Genomic_DNA"/>
</dbReference>
<dbReference type="PRINTS" id="PR00449">
    <property type="entry name" value="RASTRNSFRMNG"/>
</dbReference>
<keyword evidence="2" id="KW-1185">Reference proteome</keyword>